<name>A0ABW5LUS3_9FLAO</name>
<sequence>MLKIAYHPIYRHPLPLGHRFPMGKYELLYHQLLHEGTCTEENFFEPEIPNNKYIFLAHDPEYVSDLMNLTLDPKIARRIGFPLDELLIEREIVIADGTLKACEYALKNGISMNIAGGTHHAFTNKGEGFCLFNDQAIGARYLQHKNLADKILIIDLDVHQGNGTAEIFKDDDSVFTFSMHGKSNYPFIKEQSNLDIALDNGVGDEEYLQILKETIPKLILEQEPDFIFYLSGVDVIESDKLGKLSLSMEGCKERDRIVLQSCKDFSIPVVCSMGGGYSKDIKVIVEAHANTFRTAQDIFF</sequence>
<protein>
    <submittedName>
        <fullName evidence="4">Histone deacetylase</fullName>
    </submittedName>
</protein>
<dbReference type="Pfam" id="PF00850">
    <property type="entry name" value="Hist_deacetyl"/>
    <property type="match status" value="1"/>
</dbReference>
<dbReference type="InterPro" id="IPR044150">
    <property type="entry name" value="HDAC_classIV"/>
</dbReference>
<keyword evidence="2" id="KW-0378">Hydrolase</keyword>
<evidence type="ECO:0000256" key="2">
    <source>
        <dbReference type="ARBA" id="ARBA00022801"/>
    </source>
</evidence>
<evidence type="ECO:0000313" key="4">
    <source>
        <dbReference type="EMBL" id="MFD2567097.1"/>
    </source>
</evidence>
<dbReference type="Proteomes" id="UP001597508">
    <property type="component" value="Unassembled WGS sequence"/>
</dbReference>
<dbReference type="InterPro" id="IPR023801">
    <property type="entry name" value="His_deacetylse_dom"/>
</dbReference>
<dbReference type="PANTHER" id="PTHR10625:SF19">
    <property type="entry name" value="HISTONE DEACETYLASE 12"/>
    <property type="match status" value="1"/>
</dbReference>
<dbReference type="Gene3D" id="3.40.800.20">
    <property type="entry name" value="Histone deacetylase domain"/>
    <property type="match status" value="1"/>
</dbReference>
<dbReference type="PANTHER" id="PTHR10625">
    <property type="entry name" value="HISTONE DEACETYLASE HDAC1-RELATED"/>
    <property type="match status" value="1"/>
</dbReference>
<evidence type="ECO:0000313" key="5">
    <source>
        <dbReference type="Proteomes" id="UP001597508"/>
    </source>
</evidence>
<feature type="domain" description="Histone deacetylase" evidence="3">
    <location>
        <begin position="18"/>
        <end position="282"/>
    </location>
</feature>
<dbReference type="PRINTS" id="PR01270">
    <property type="entry name" value="HDASUPER"/>
</dbReference>
<evidence type="ECO:0000256" key="1">
    <source>
        <dbReference type="ARBA" id="ARBA00005947"/>
    </source>
</evidence>
<keyword evidence="5" id="KW-1185">Reference proteome</keyword>
<dbReference type="InterPro" id="IPR037138">
    <property type="entry name" value="His_deacetylse_dom_sf"/>
</dbReference>
<dbReference type="InterPro" id="IPR023696">
    <property type="entry name" value="Ureohydrolase_dom_sf"/>
</dbReference>
<dbReference type="CDD" id="cd09993">
    <property type="entry name" value="HDAC_classIV"/>
    <property type="match status" value="1"/>
</dbReference>
<reference evidence="5" key="1">
    <citation type="journal article" date="2019" name="Int. J. Syst. Evol. Microbiol.">
        <title>The Global Catalogue of Microorganisms (GCM) 10K type strain sequencing project: providing services to taxonomists for standard genome sequencing and annotation.</title>
        <authorList>
            <consortium name="The Broad Institute Genomics Platform"/>
            <consortium name="The Broad Institute Genome Sequencing Center for Infectious Disease"/>
            <person name="Wu L."/>
            <person name="Ma J."/>
        </authorList>
    </citation>
    <scope>NUCLEOTIDE SEQUENCE [LARGE SCALE GENOMIC DNA]</scope>
    <source>
        <strain evidence="5">KCTC 52127</strain>
    </source>
</reference>
<dbReference type="InterPro" id="IPR000286">
    <property type="entry name" value="HDACs"/>
</dbReference>
<comment type="similarity">
    <text evidence="1">Belongs to the histone deacetylase family.</text>
</comment>
<proteinExistence type="inferred from homology"/>
<gene>
    <name evidence="4" type="ORF">ACFSRZ_06910</name>
</gene>
<accession>A0ABW5LUS3</accession>
<comment type="caution">
    <text evidence="4">The sequence shown here is derived from an EMBL/GenBank/DDBJ whole genome shotgun (WGS) entry which is preliminary data.</text>
</comment>
<dbReference type="RefSeq" id="WP_379666075.1">
    <property type="nucleotide sequence ID" value="NZ_JBHULH010000003.1"/>
</dbReference>
<dbReference type="SUPFAM" id="SSF52768">
    <property type="entry name" value="Arginase/deacetylase"/>
    <property type="match status" value="1"/>
</dbReference>
<organism evidence="4 5">
    <name type="scientific">Pseudotenacibaculum haliotis</name>
    <dbReference type="NCBI Taxonomy" id="1862138"/>
    <lineage>
        <taxon>Bacteria</taxon>
        <taxon>Pseudomonadati</taxon>
        <taxon>Bacteroidota</taxon>
        <taxon>Flavobacteriia</taxon>
        <taxon>Flavobacteriales</taxon>
        <taxon>Flavobacteriaceae</taxon>
        <taxon>Pseudotenacibaculum</taxon>
    </lineage>
</organism>
<evidence type="ECO:0000259" key="3">
    <source>
        <dbReference type="Pfam" id="PF00850"/>
    </source>
</evidence>
<dbReference type="EMBL" id="JBHULH010000003">
    <property type="protein sequence ID" value="MFD2567097.1"/>
    <property type="molecule type" value="Genomic_DNA"/>
</dbReference>